<feature type="compositionally biased region" description="Polar residues" evidence="1">
    <location>
        <begin position="119"/>
        <end position="128"/>
    </location>
</feature>
<comment type="caution">
    <text evidence="2">The sequence shown here is derived from an EMBL/GenBank/DDBJ whole genome shotgun (WGS) entry which is preliminary data.</text>
</comment>
<organism evidence="2 3">
    <name type="scientific">Thalassiosira oceanica</name>
    <name type="common">Marine diatom</name>
    <dbReference type="NCBI Taxonomy" id="159749"/>
    <lineage>
        <taxon>Eukaryota</taxon>
        <taxon>Sar</taxon>
        <taxon>Stramenopiles</taxon>
        <taxon>Ochrophyta</taxon>
        <taxon>Bacillariophyta</taxon>
        <taxon>Coscinodiscophyceae</taxon>
        <taxon>Thalassiosirophycidae</taxon>
        <taxon>Thalassiosirales</taxon>
        <taxon>Thalassiosiraceae</taxon>
        <taxon>Thalassiosira</taxon>
    </lineage>
</organism>
<name>K0RZV6_THAOC</name>
<protein>
    <submittedName>
        <fullName evidence="2">Uncharacterized protein</fullName>
    </submittedName>
</protein>
<proteinExistence type="predicted"/>
<accession>K0RZV6</accession>
<evidence type="ECO:0000256" key="1">
    <source>
        <dbReference type="SAM" id="MobiDB-lite"/>
    </source>
</evidence>
<keyword evidence="3" id="KW-1185">Reference proteome</keyword>
<sequence>MSSRRLQRSILVKGADCKNVRTGRAGRAKWMKMLTIFPHECSVRCNAVRCAADADVVALPVERPPSAFGHSSLQFPCCNPASPASLSSTSSESRNPRLRGGASAGGDDDETSATKRNAFDSQTMSFLSPSGGDRVSPVALATAGAVGASIVVQLLTPADPFGKSARFLRQLARQ</sequence>
<dbReference type="EMBL" id="AGNL01023022">
    <property type="protein sequence ID" value="EJK59378.1"/>
    <property type="molecule type" value="Genomic_DNA"/>
</dbReference>
<dbReference type="AlphaFoldDB" id="K0RZV6"/>
<dbReference type="Proteomes" id="UP000266841">
    <property type="component" value="Unassembled WGS sequence"/>
</dbReference>
<feature type="compositionally biased region" description="Low complexity" evidence="1">
    <location>
        <begin position="84"/>
        <end position="93"/>
    </location>
</feature>
<reference evidence="2 3" key="1">
    <citation type="journal article" date="2012" name="Genome Biol.">
        <title>Genome and low-iron response of an oceanic diatom adapted to chronic iron limitation.</title>
        <authorList>
            <person name="Lommer M."/>
            <person name="Specht M."/>
            <person name="Roy A.S."/>
            <person name="Kraemer L."/>
            <person name="Andreson R."/>
            <person name="Gutowska M.A."/>
            <person name="Wolf J."/>
            <person name="Bergner S.V."/>
            <person name="Schilhabel M.B."/>
            <person name="Klostermeier U.C."/>
            <person name="Beiko R.G."/>
            <person name="Rosenstiel P."/>
            <person name="Hippler M."/>
            <person name="Laroche J."/>
        </authorList>
    </citation>
    <scope>NUCLEOTIDE SEQUENCE [LARGE SCALE GENOMIC DNA]</scope>
    <source>
        <strain evidence="2 3">CCMP1005</strain>
    </source>
</reference>
<gene>
    <name evidence="2" type="ORF">THAOC_20414</name>
</gene>
<evidence type="ECO:0000313" key="2">
    <source>
        <dbReference type="EMBL" id="EJK59378.1"/>
    </source>
</evidence>
<feature type="non-terminal residue" evidence="2">
    <location>
        <position position="174"/>
    </location>
</feature>
<evidence type="ECO:0000313" key="3">
    <source>
        <dbReference type="Proteomes" id="UP000266841"/>
    </source>
</evidence>
<feature type="region of interest" description="Disordered" evidence="1">
    <location>
        <begin position="84"/>
        <end position="131"/>
    </location>
</feature>